<dbReference type="OrthoDB" id="7548275at2759"/>
<dbReference type="KEGG" id="dqu:106747301"/>
<evidence type="ECO:0000256" key="1">
    <source>
        <dbReference type="SAM" id="SignalP"/>
    </source>
</evidence>
<dbReference type="AlphaFoldDB" id="A0A6P3XP54"/>
<dbReference type="RefSeq" id="XP_014480181.1">
    <property type="nucleotide sequence ID" value="XM_014624695.1"/>
</dbReference>
<reference evidence="3" key="1">
    <citation type="submission" date="2025-08" db="UniProtKB">
        <authorList>
            <consortium name="RefSeq"/>
        </authorList>
    </citation>
    <scope>IDENTIFICATION</scope>
</reference>
<sequence length="141" mass="15747">MLSVLVLTVFLSIINCSIVSVKSFDNVQFLIPDNCLSLCELLEKETTNSNGTLSNFKFSRAFNLDGKRCLIPAGNLRINVYLPPQYTSLINDIGCRKFIYEVVIEKCGNCESVGKPTNFGAYLYANIALYLQPKRCSNSLM</sequence>
<evidence type="ECO:0000313" key="2">
    <source>
        <dbReference type="Proteomes" id="UP000515204"/>
    </source>
</evidence>
<keyword evidence="1" id="KW-0732">Signal</keyword>
<dbReference type="GeneID" id="106747301"/>
<proteinExistence type="predicted"/>
<evidence type="ECO:0000313" key="3">
    <source>
        <dbReference type="RefSeq" id="XP_014480181.1"/>
    </source>
</evidence>
<name>A0A6P3XP54_DINQU</name>
<keyword evidence="2" id="KW-1185">Reference proteome</keyword>
<organism evidence="2 3">
    <name type="scientific">Dinoponera quadriceps</name>
    <name type="common">South American ant</name>
    <dbReference type="NCBI Taxonomy" id="609295"/>
    <lineage>
        <taxon>Eukaryota</taxon>
        <taxon>Metazoa</taxon>
        <taxon>Ecdysozoa</taxon>
        <taxon>Arthropoda</taxon>
        <taxon>Hexapoda</taxon>
        <taxon>Insecta</taxon>
        <taxon>Pterygota</taxon>
        <taxon>Neoptera</taxon>
        <taxon>Endopterygota</taxon>
        <taxon>Hymenoptera</taxon>
        <taxon>Apocrita</taxon>
        <taxon>Aculeata</taxon>
        <taxon>Formicoidea</taxon>
        <taxon>Formicidae</taxon>
        <taxon>Ponerinae</taxon>
        <taxon>Ponerini</taxon>
        <taxon>Dinoponera</taxon>
    </lineage>
</organism>
<gene>
    <name evidence="3" type="primary">LOC106747301</name>
</gene>
<accession>A0A6P3XP54</accession>
<dbReference type="Proteomes" id="UP000515204">
    <property type="component" value="Unplaced"/>
</dbReference>
<feature type="chain" id="PRO_5028325256" evidence="1">
    <location>
        <begin position="24"/>
        <end position="141"/>
    </location>
</feature>
<protein>
    <submittedName>
        <fullName evidence="3">Uncharacterized protein LOC106747301</fullName>
    </submittedName>
</protein>
<feature type="signal peptide" evidence="1">
    <location>
        <begin position="1"/>
        <end position="23"/>
    </location>
</feature>